<reference evidence="5 6" key="1">
    <citation type="submission" date="2015-05" db="EMBL/GenBank/DDBJ databases">
        <title>Distinctive expansion of gene families associated with plant cell wall degradation and secondary metabolism in the genomes of grapevine trunk pathogens.</title>
        <authorList>
            <person name="Lawrence D.P."/>
            <person name="Travadon R."/>
            <person name="Rolshausen P.E."/>
            <person name="Baumgartner K."/>
        </authorList>
    </citation>
    <scope>NUCLEOTIDE SEQUENCE [LARGE SCALE GENOMIC DNA]</scope>
    <source>
        <strain evidence="5">UCRPC4</strain>
    </source>
</reference>
<evidence type="ECO:0000259" key="4">
    <source>
        <dbReference type="PROSITE" id="PS50196"/>
    </source>
</evidence>
<dbReference type="PROSITE" id="PS50196">
    <property type="entry name" value="RANBD1"/>
    <property type="match status" value="1"/>
</dbReference>
<feature type="region of interest" description="Disordered" evidence="3">
    <location>
        <begin position="47"/>
        <end position="91"/>
    </location>
</feature>
<feature type="compositionally biased region" description="Basic and acidic residues" evidence="3">
    <location>
        <begin position="235"/>
        <end position="247"/>
    </location>
</feature>
<sequence length="781" mass="82914">MPSGTSGDPYDEDMTIEQDLIEADDGLSPGIFHYYASDQIQTLDANDPISLTSDRTPLTGNIQSQPSSSSRAPLSQSYLTSSIPGEDRRAPQNTIDESVWETVSRDLFAIWEKMKQVLWPKYLLGGMLQRGGGIAGAERGEAGRFGNDIREIVGRWPDADAVLQGGMSEGLRNWDLWGPLIFCLLLNVPYIAYKMSHEAAGQAHPSSNAEAQVADAIPTSDSKLSGEGTDDDGEGEKPVREKLKKTSIDTMSRSKHAESVTSPVDPRSAADLAESSAPINPTRGRPTRKRSFDDVQAEDATGDDDGSSEQPLSNHKRMRSREITNGEVLGGSSGDQDAATKEVKEILNAEPQTTSDDPLSRPATPPPTANERINSTVFSPLKKRHHDEVDRDERKSENSDDSYVHVGAEDALADNGPVDSKTEGKGEPEKKRTRDIATGELPAATETKKFDFGNTSSISPFGAAPVKESQAAEPEAKERATSPSAFASSGISAFASSASSPFGTLGTSSSKSSGFGGGAATANGKSGFGFGGSSSTPSPFTASSAGVFSGLPSSNSGGSFASATGFGGVRPLGGGLSSFASPANSGGIIGASAGPVKAFGAPAAEDEEEDEEEGSADSDPEGAEEKPKEKRFTEQEGLCYIQNGTDLLTYSFLVETGEENEDTLFSCKAKLFNYSDKEWKERGVGTFKLNVNEAFDFGGEHEKKARFIMRTDGVHRVVLNTPVFKGMKVGSNSGTEPTGKMITMSAIENGKFLPLLLKTGSLELARDLYRKIKEVQESLPA</sequence>
<evidence type="ECO:0000313" key="6">
    <source>
        <dbReference type="Proteomes" id="UP000053317"/>
    </source>
</evidence>
<dbReference type="SUPFAM" id="SSF50729">
    <property type="entry name" value="PH domain-like"/>
    <property type="match status" value="1"/>
</dbReference>
<feature type="compositionally biased region" description="Basic and acidic residues" evidence="3">
    <location>
        <begin position="338"/>
        <end position="347"/>
    </location>
</feature>
<feature type="compositionally biased region" description="Acidic residues" evidence="3">
    <location>
        <begin position="295"/>
        <end position="307"/>
    </location>
</feature>
<dbReference type="PANTHER" id="PTHR23138">
    <property type="entry name" value="RAN BINDING PROTEIN"/>
    <property type="match status" value="1"/>
</dbReference>
<dbReference type="InterPro" id="IPR000156">
    <property type="entry name" value="Ran_bind_dom"/>
</dbReference>
<dbReference type="InterPro" id="IPR045255">
    <property type="entry name" value="RanBP1-like"/>
</dbReference>
<keyword evidence="6" id="KW-1185">Reference proteome</keyword>
<dbReference type="OrthoDB" id="411251at2759"/>
<dbReference type="AlphaFoldDB" id="A0A0G2HCL7"/>
<keyword evidence="2" id="KW-0539">Nucleus</keyword>
<dbReference type="GO" id="GO:0005634">
    <property type="term" value="C:nucleus"/>
    <property type="evidence" value="ECO:0007669"/>
    <property type="project" value="UniProtKB-SubCell"/>
</dbReference>
<reference evidence="5 6" key="2">
    <citation type="submission" date="2015-05" db="EMBL/GenBank/DDBJ databases">
        <authorList>
            <person name="Morales-Cruz A."/>
            <person name="Amrine K.C."/>
            <person name="Cantu D."/>
        </authorList>
    </citation>
    <scope>NUCLEOTIDE SEQUENCE [LARGE SCALE GENOMIC DNA]</scope>
    <source>
        <strain evidence="5">UCRPC4</strain>
    </source>
</reference>
<feature type="compositionally biased region" description="Low complexity" evidence="3">
    <location>
        <begin position="63"/>
        <end position="77"/>
    </location>
</feature>
<comment type="subcellular location">
    <subcellularLocation>
        <location evidence="1">Nucleus</location>
    </subcellularLocation>
</comment>
<dbReference type="EMBL" id="LCWF01000036">
    <property type="protein sequence ID" value="KKY26285.1"/>
    <property type="molecule type" value="Genomic_DNA"/>
</dbReference>
<evidence type="ECO:0000313" key="5">
    <source>
        <dbReference type="EMBL" id="KKY26285.1"/>
    </source>
</evidence>
<evidence type="ECO:0000256" key="1">
    <source>
        <dbReference type="ARBA" id="ARBA00004123"/>
    </source>
</evidence>
<feature type="compositionally biased region" description="Polar residues" evidence="3">
    <location>
        <begin position="47"/>
        <end position="62"/>
    </location>
</feature>
<feature type="compositionally biased region" description="Acidic residues" evidence="3">
    <location>
        <begin position="604"/>
        <end position="622"/>
    </location>
</feature>
<proteinExistence type="predicted"/>
<feature type="compositionally biased region" description="Basic and acidic residues" evidence="3">
    <location>
        <begin position="386"/>
        <end position="398"/>
    </location>
</feature>
<name>A0A0G2HCL7_PHACM</name>
<dbReference type="Gene3D" id="2.30.29.30">
    <property type="entry name" value="Pleckstrin-homology domain (PH domain)/Phosphotyrosine-binding domain (PTB)"/>
    <property type="match status" value="1"/>
</dbReference>
<feature type="region of interest" description="Disordered" evidence="3">
    <location>
        <begin position="600"/>
        <end position="634"/>
    </location>
</feature>
<organism evidence="5 6">
    <name type="scientific">Phaeomoniella chlamydospora</name>
    <name type="common">Phaeoacremonium chlamydosporum</name>
    <dbReference type="NCBI Taxonomy" id="158046"/>
    <lineage>
        <taxon>Eukaryota</taxon>
        <taxon>Fungi</taxon>
        <taxon>Dikarya</taxon>
        <taxon>Ascomycota</taxon>
        <taxon>Pezizomycotina</taxon>
        <taxon>Eurotiomycetes</taxon>
        <taxon>Chaetothyriomycetidae</taxon>
        <taxon>Phaeomoniellales</taxon>
        <taxon>Phaeomoniellaceae</taxon>
        <taxon>Phaeomoniella</taxon>
    </lineage>
</organism>
<protein>
    <submittedName>
        <fullName evidence="5">Putative yip1 domain-containing protein</fullName>
    </submittedName>
</protein>
<accession>A0A0G2HCL7</accession>
<gene>
    <name evidence="5" type="ORF">UCRPC4_g01561</name>
</gene>
<feature type="compositionally biased region" description="Basic and acidic residues" evidence="3">
    <location>
        <begin position="420"/>
        <end position="437"/>
    </location>
</feature>
<dbReference type="CDD" id="cd13180">
    <property type="entry name" value="RanBD_RanBP3"/>
    <property type="match status" value="1"/>
</dbReference>
<dbReference type="Pfam" id="PF00638">
    <property type="entry name" value="Ran_BP1"/>
    <property type="match status" value="1"/>
</dbReference>
<comment type="caution">
    <text evidence="5">The sequence shown here is derived from an EMBL/GenBank/DDBJ whole genome shotgun (WGS) entry which is preliminary data.</text>
</comment>
<feature type="compositionally biased region" description="Low complexity" evidence="3">
    <location>
        <begin position="533"/>
        <end position="546"/>
    </location>
</feature>
<evidence type="ECO:0000256" key="3">
    <source>
        <dbReference type="SAM" id="MobiDB-lite"/>
    </source>
</evidence>
<feature type="compositionally biased region" description="Low complexity" evidence="3">
    <location>
        <begin position="482"/>
        <end position="513"/>
    </location>
</feature>
<evidence type="ECO:0000256" key="2">
    <source>
        <dbReference type="ARBA" id="ARBA00023242"/>
    </source>
</evidence>
<dbReference type="Proteomes" id="UP000053317">
    <property type="component" value="Unassembled WGS sequence"/>
</dbReference>
<feature type="domain" description="RanBD1" evidence="4">
    <location>
        <begin position="654"/>
        <end position="781"/>
    </location>
</feature>
<dbReference type="PANTHER" id="PTHR23138:SF142">
    <property type="entry name" value="RAN-BINDING PROTEIN 3B-RELATED"/>
    <property type="match status" value="1"/>
</dbReference>
<feature type="compositionally biased region" description="Basic and acidic residues" evidence="3">
    <location>
        <begin position="623"/>
        <end position="634"/>
    </location>
</feature>
<feature type="region of interest" description="Disordered" evidence="3">
    <location>
        <begin position="218"/>
        <end position="548"/>
    </location>
</feature>
<dbReference type="SMART" id="SM00160">
    <property type="entry name" value="RanBD"/>
    <property type="match status" value="1"/>
</dbReference>
<dbReference type="InterPro" id="IPR011993">
    <property type="entry name" value="PH-like_dom_sf"/>
</dbReference>